<feature type="compositionally biased region" description="Low complexity" evidence="1">
    <location>
        <begin position="12"/>
        <end position="24"/>
    </location>
</feature>
<dbReference type="Gene3D" id="3.90.1200.10">
    <property type="match status" value="1"/>
</dbReference>
<feature type="compositionally biased region" description="Pro residues" evidence="1">
    <location>
        <begin position="1"/>
        <end position="11"/>
    </location>
</feature>
<accession>Q0RG65</accession>
<dbReference type="SUPFAM" id="SSF56112">
    <property type="entry name" value="Protein kinase-like (PK-like)"/>
    <property type="match status" value="1"/>
</dbReference>
<organism evidence="3 4">
    <name type="scientific">Frankia alni (strain DSM 45986 / CECT 9034 / ACN14a)</name>
    <dbReference type="NCBI Taxonomy" id="326424"/>
    <lineage>
        <taxon>Bacteria</taxon>
        <taxon>Bacillati</taxon>
        <taxon>Actinomycetota</taxon>
        <taxon>Actinomycetes</taxon>
        <taxon>Frankiales</taxon>
        <taxon>Frankiaceae</taxon>
        <taxon>Frankia</taxon>
    </lineage>
</organism>
<evidence type="ECO:0000313" key="4">
    <source>
        <dbReference type="Proteomes" id="UP000000657"/>
    </source>
</evidence>
<dbReference type="KEGG" id="fal:FRAAL4883"/>
<proteinExistence type="predicted"/>
<protein>
    <submittedName>
        <fullName evidence="3">Acyl-CoA dehydrogenase</fullName>
    </submittedName>
</protein>
<evidence type="ECO:0000313" key="3">
    <source>
        <dbReference type="EMBL" id="CAJ63524.1"/>
    </source>
</evidence>
<dbReference type="CDD" id="cd05154">
    <property type="entry name" value="ACAD10_11_N-like"/>
    <property type="match status" value="1"/>
</dbReference>
<dbReference type="InterPro" id="IPR052898">
    <property type="entry name" value="ACAD10-like"/>
</dbReference>
<dbReference type="EMBL" id="CT573213">
    <property type="protein sequence ID" value="CAJ63524.1"/>
    <property type="molecule type" value="Genomic_DNA"/>
</dbReference>
<feature type="region of interest" description="Disordered" evidence="1">
    <location>
        <begin position="1"/>
        <end position="31"/>
    </location>
</feature>
<sequence length="369" mass="39259">MTPLDPPPAAVPGPVTAATPTDAGAGAGQEGLVSPPGLDLAALSAFLDATVPGRAGPLRATLLSGGRSNLTYRVWDDAAHWALRRPPLGNLTPSAHDMQREYRVVAALRETPIPVAEAVAYCDDLAVLGVPFAMVSLVDGVVLRSRADLAPYSDADVRRCAENLLRTLARLHAVDYRAVGLERFGRPAGYLRRQVDRWWGQWERVRTRSLPDLDALHARLDAAVPAESDASIVHGDARIDNFVLDPDDIGAVRALLDWEMATLGDPLADLGLTVVYRDPDFDPVLGGSAAAASDRMPGGDEMIEIYARESGRDIVNMDFYLALGYFKLVVIAEGIHARHLAGNTVGEGFDLVGQAVPALAAGGLRVLAG</sequence>
<dbReference type="eggNOG" id="COG3173">
    <property type="taxonomic scope" value="Bacteria"/>
</dbReference>
<reference evidence="3 4" key="1">
    <citation type="journal article" date="2007" name="Genome Res.">
        <title>Genome characteristics of facultatively symbiotic Frankia sp. strains reflect host range and host plant biogeography.</title>
        <authorList>
            <person name="Normand P."/>
            <person name="Lapierre P."/>
            <person name="Tisa L.S."/>
            <person name="Gogarten J.P."/>
            <person name="Alloisio N."/>
            <person name="Bagnarol E."/>
            <person name="Bassi C.A."/>
            <person name="Berry A.M."/>
            <person name="Bickhart D.M."/>
            <person name="Choisne N."/>
            <person name="Couloux A."/>
            <person name="Cournoyer B."/>
            <person name="Cruveiller S."/>
            <person name="Daubin V."/>
            <person name="Demange N."/>
            <person name="Francino M.P."/>
            <person name="Goltsman E."/>
            <person name="Huang Y."/>
            <person name="Kopp O.R."/>
            <person name="Labarre L."/>
            <person name="Lapidus A."/>
            <person name="Lavire C."/>
            <person name="Marechal J."/>
            <person name="Martinez M."/>
            <person name="Mastronunzio J.E."/>
            <person name="Mullin B.C."/>
            <person name="Niemann J."/>
            <person name="Pujic P."/>
            <person name="Rawnsley T."/>
            <person name="Rouy Z."/>
            <person name="Schenowitz C."/>
            <person name="Sellstedt A."/>
            <person name="Tavares F."/>
            <person name="Tomkins J.P."/>
            <person name="Vallenet D."/>
            <person name="Valverde C."/>
            <person name="Wall L.G."/>
            <person name="Wang Y."/>
            <person name="Medigue C."/>
            <person name="Benson D.R."/>
        </authorList>
    </citation>
    <scope>NUCLEOTIDE SEQUENCE [LARGE SCALE GENOMIC DNA]</scope>
    <source>
        <strain evidence="4">DSM 45986 / CECT 9034 / ACN14a</strain>
    </source>
</reference>
<keyword evidence="4" id="KW-1185">Reference proteome</keyword>
<dbReference type="Gene3D" id="3.30.200.20">
    <property type="entry name" value="Phosphorylase Kinase, domain 1"/>
    <property type="match status" value="1"/>
</dbReference>
<feature type="domain" description="Aminoglycoside phosphotransferase" evidence="2">
    <location>
        <begin position="61"/>
        <end position="293"/>
    </location>
</feature>
<dbReference type="InterPro" id="IPR011009">
    <property type="entry name" value="Kinase-like_dom_sf"/>
</dbReference>
<dbReference type="AlphaFoldDB" id="Q0RG65"/>
<dbReference type="RefSeq" id="WP_011605997.1">
    <property type="nucleotide sequence ID" value="NC_008278.1"/>
</dbReference>
<dbReference type="InterPro" id="IPR002575">
    <property type="entry name" value="Aminoglycoside_PTrfase"/>
</dbReference>
<evidence type="ECO:0000256" key="1">
    <source>
        <dbReference type="SAM" id="MobiDB-lite"/>
    </source>
</evidence>
<name>Q0RG65_FRAAA</name>
<dbReference type="HOGENOM" id="CLU_007526_0_0_11"/>
<gene>
    <name evidence="3" type="ordered locus">FRAAL4883</name>
</gene>
<dbReference type="Pfam" id="PF01636">
    <property type="entry name" value="APH"/>
    <property type="match status" value="1"/>
</dbReference>
<dbReference type="PANTHER" id="PTHR47829:SF1">
    <property type="entry name" value="HAD FAMILY PHOSPHATASE"/>
    <property type="match status" value="1"/>
</dbReference>
<evidence type="ECO:0000259" key="2">
    <source>
        <dbReference type="Pfam" id="PF01636"/>
    </source>
</evidence>
<dbReference type="PANTHER" id="PTHR47829">
    <property type="entry name" value="HYDROLASE, PUTATIVE (AFU_ORTHOLOGUE AFUA_1G12880)-RELATED"/>
    <property type="match status" value="1"/>
</dbReference>
<dbReference type="InterPro" id="IPR041726">
    <property type="entry name" value="ACAD10_11_N"/>
</dbReference>
<dbReference type="STRING" id="326424.FRAAL4883"/>
<dbReference type="Proteomes" id="UP000000657">
    <property type="component" value="Chromosome"/>
</dbReference>